<name>A0A1I2TSD1_9HYPH</name>
<accession>A0A1I2TSD1</accession>
<evidence type="ECO:0000313" key="3">
    <source>
        <dbReference type="Proteomes" id="UP000199229"/>
    </source>
</evidence>
<proteinExistence type="predicted"/>
<evidence type="ECO:0000313" key="2">
    <source>
        <dbReference type="EMBL" id="SFG65251.1"/>
    </source>
</evidence>
<dbReference type="EMBL" id="FOPM01000007">
    <property type="protein sequence ID" value="SFG65251.1"/>
    <property type="molecule type" value="Genomic_DNA"/>
</dbReference>
<feature type="region of interest" description="Disordered" evidence="1">
    <location>
        <begin position="72"/>
        <end position="92"/>
    </location>
</feature>
<keyword evidence="3" id="KW-1185">Reference proteome</keyword>
<dbReference type="RefSeq" id="WP_091970776.1">
    <property type="nucleotide sequence ID" value="NZ_FOPM01000007.1"/>
</dbReference>
<reference evidence="3" key="1">
    <citation type="submission" date="2016-10" db="EMBL/GenBank/DDBJ databases">
        <authorList>
            <person name="Varghese N."/>
            <person name="Submissions S."/>
        </authorList>
    </citation>
    <scope>NUCLEOTIDE SEQUENCE [LARGE SCALE GENOMIC DNA]</scope>
    <source>
        <strain evidence="3">Gh-105</strain>
    </source>
</reference>
<evidence type="ECO:0000256" key="1">
    <source>
        <dbReference type="SAM" id="MobiDB-lite"/>
    </source>
</evidence>
<gene>
    <name evidence="2" type="ORF">SAMN05192565_107167</name>
</gene>
<dbReference type="AlphaFoldDB" id="A0A1I2TSD1"/>
<dbReference type="STRING" id="582675.SAMN05192565_107167"/>
<sequence length="306" mass="32900">MTASAKKSSSTTRISNPDRLALIRAKAEERRAAKAERVAMKAKLDAKAAAEDSEALSACHVILDRMSIRGAEARARRERQSGTGPSRKRARIARAAPITARDVEVDTGKASVRDPYDPSSFITATVNRRVDVLAAERGANRITEAQFLVGRMLQAAWEKQMGVRSGGTWDSTTSGAGPGSLAVSHAFTIEDIRMLGRIETAKAVKAMNERAAKEIGHSGVRFLRAILSEGYSFASYAEARGRGTGERAASDIAKRFRWLLEELTEAHHTARAPGVATIRDGYAAQADAVGERLNRSKSAGLKPAEG</sequence>
<dbReference type="Proteomes" id="UP000199229">
    <property type="component" value="Unassembled WGS sequence"/>
</dbReference>
<organism evidence="2 3">
    <name type="scientific">Methylobacterium gossipiicola</name>
    <dbReference type="NCBI Taxonomy" id="582675"/>
    <lineage>
        <taxon>Bacteria</taxon>
        <taxon>Pseudomonadati</taxon>
        <taxon>Pseudomonadota</taxon>
        <taxon>Alphaproteobacteria</taxon>
        <taxon>Hyphomicrobiales</taxon>
        <taxon>Methylobacteriaceae</taxon>
        <taxon>Methylobacterium</taxon>
    </lineage>
</organism>
<protein>
    <submittedName>
        <fullName evidence="2">Uncharacterized protein</fullName>
    </submittedName>
</protein>
<dbReference type="OrthoDB" id="7993132at2"/>